<organism evidence="1 2">
    <name type="scientific">Ameca splendens</name>
    <dbReference type="NCBI Taxonomy" id="208324"/>
    <lineage>
        <taxon>Eukaryota</taxon>
        <taxon>Metazoa</taxon>
        <taxon>Chordata</taxon>
        <taxon>Craniata</taxon>
        <taxon>Vertebrata</taxon>
        <taxon>Euteleostomi</taxon>
        <taxon>Actinopterygii</taxon>
        <taxon>Neopterygii</taxon>
        <taxon>Teleostei</taxon>
        <taxon>Neoteleostei</taxon>
        <taxon>Acanthomorphata</taxon>
        <taxon>Ovalentaria</taxon>
        <taxon>Atherinomorphae</taxon>
        <taxon>Cyprinodontiformes</taxon>
        <taxon>Goodeidae</taxon>
        <taxon>Ameca</taxon>
    </lineage>
</organism>
<reference evidence="1 2" key="1">
    <citation type="submission" date="2021-06" db="EMBL/GenBank/DDBJ databases">
        <authorList>
            <person name="Palmer J.M."/>
        </authorList>
    </citation>
    <scope>NUCLEOTIDE SEQUENCE [LARGE SCALE GENOMIC DNA]</scope>
    <source>
        <strain evidence="1 2">AS_MEX2019</strain>
        <tissue evidence="1">Muscle</tissue>
    </source>
</reference>
<accession>A0ABV0YVB4</accession>
<protein>
    <submittedName>
        <fullName evidence="1">Uncharacterized protein</fullName>
    </submittedName>
</protein>
<evidence type="ECO:0000313" key="2">
    <source>
        <dbReference type="Proteomes" id="UP001469553"/>
    </source>
</evidence>
<gene>
    <name evidence="1" type="ORF">AMECASPLE_032949</name>
</gene>
<dbReference type="EMBL" id="JAHRIP010041985">
    <property type="protein sequence ID" value="MEQ2297258.1"/>
    <property type="molecule type" value="Genomic_DNA"/>
</dbReference>
<sequence>MNKPVTLHECDLVYLLNSKYHQSDHPCCCWCGSPWSPWSDWINSLQEQDRQASSSFCGRFGPRGNSVSSILMKKQNQTNTKNFHGDPVDLW</sequence>
<dbReference type="Proteomes" id="UP001469553">
    <property type="component" value="Unassembled WGS sequence"/>
</dbReference>
<comment type="caution">
    <text evidence="1">The sequence shown here is derived from an EMBL/GenBank/DDBJ whole genome shotgun (WGS) entry which is preliminary data.</text>
</comment>
<evidence type="ECO:0000313" key="1">
    <source>
        <dbReference type="EMBL" id="MEQ2297258.1"/>
    </source>
</evidence>
<proteinExistence type="predicted"/>
<keyword evidence="2" id="KW-1185">Reference proteome</keyword>
<name>A0ABV0YVB4_9TELE</name>